<dbReference type="SMART" id="SM00248">
    <property type="entry name" value="ANK"/>
    <property type="match status" value="12"/>
</dbReference>
<keyword evidence="2" id="KW-0813">Transport</keyword>
<feature type="compositionally biased region" description="Basic and acidic residues" evidence="13">
    <location>
        <begin position="1"/>
        <end position="13"/>
    </location>
</feature>
<keyword evidence="10" id="KW-0325">Glycoprotein</keyword>
<sequence>MKKNSKEGLERKPSSWYSVIDDTKQQRRKLKGPDVDNQNKSKSSEAWSVISNYIRMNSMNNTMEWLEGTLSRRRSETRVYKYNTRLLEAITDGDTAYMNRMLTMGANVNATCRLNQVSACHIAATINNDALSLLINAGAISLRSDKFGRTPLHIAAWAGHVRHIASLLDFSEALQDKVASKMTPEVLQEIRTSRLTVPEILNRPCELNTLSTVPDAWSDGMEHNCRSVKESLPLFQPGWTALHAASARAQYKCVQLLLAAGADPMKTDLLSRTPIDVVGYDHYSKHKIDPADFKETVRILREAGGKFQNSTTGKVNTPLHTAVDLDSVDAVEEVLDAGATATLWNSHGLTAMHDCVKNRNKDILQLIANYEFGNEDPQVAVVDERDRWGYTVLSAAIKAGWTQGVCVALGAGASVTMKDNKGESPLHLAASQGNLDILQEVLIVSKFNSSLDFLNDKGETALFVAIRHNQIDVVRMLLSAGARIQEETVDRVNVLHVAAEHGHYEILEHLLEYDDHITNEMINEPDVFSYTPLVHAVVNDHPKCVDLLISKGANVRVEVHNVSGINVTTPLHLAASKNHFEISEIIINSDKDTIHAVNSSGLMPLHEACCHGNRNVISLLLHRGADLSGHTGKTKLLPIDVLMNNLSKPTQFIEEIFDTCISSQGRNIQESNCKVKVDYRVLVPDESDWKQMRVIKGLVNTGNRHDQSRLLLHPLVQSFLYLKWKSLLPFFYTILAMHTCFVLALNVYVVSIFFYKDKKREVPGYFLPGIWECILYVTIFLIAIQEIVFIKIKKRRYLLLPETWMKIWAVALALVLPQTVNWKINNGEDWARLIATISLLLSWFEMMFLLSRFPDWGFYVLMFGKVANKVFKILLSFGFLLFGFAICFMIQFRAKVPFEGPWASFVKTMVMMTTEYDYQATINNTATDNADTSSGEFLSLTIFRIIFLTFLILVSIVLMNLIAGVAVNNVNHLEMIGTIKRLEKQVEFITSLEDIVCHKVMKKVLPKKLYRKLSMNQKLKNVIYLMPRESTCSYCKYLPPRIREAIFETAQRQQMEMDEELGSMAFKMKLDQIHNIIVGSEEDESRRADLSESAVTKINEEVDKIRSEVAFIRNFLVVNQPRRRTMSSD</sequence>
<dbReference type="GO" id="GO:0005216">
    <property type="term" value="F:monoatomic ion channel activity"/>
    <property type="evidence" value="ECO:0007669"/>
    <property type="project" value="InterPro"/>
</dbReference>
<comment type="subcellular location">
    <subcellularLocation>
        <location evidence="1">Membrane</location>
        <topology evidence="1">Multi-pass membrane protein</topology>
    </subcellularLocation>
</comment>
<keyword evidence="6 14" id="KW-1133">Transmembrane helix</keyword>
<keyword evidence="7 12" id="KW-0040">ANK repeat</keyword>
<feature type="repeat" description="ANK" evidence="12">
    <location>
        <begin position="457"/>
        <end position="489"/>
    </location>
</feature>
<dbReference type="PROSITE" id="PS50297">
    <property type="entry name" value="ANK_REP_REGION"/>
    <property type="match status" value="5"/>
</dbReference>
<protein>
    <recommendedName>
        <fullName evidence="15">Ion transport domain-containing protein</fullName>
    </recommendedName>
</protein>
<evidence type="ECO:0000259" key="15">
    <source>
        <dbReference type="Pfam" id="PF00520"/>
    </source>
</evidence>
<dbReference type="PROSITE" id="PS50088">
    <property type="entry name" value="ANK_REPEAT"/>
    <property type="match status" value="7"/>
</dbReference>
<keyword evidence="3" id="KW-0716">Sensory transduction</keyword>
<dbReference type="InterPro" id="IPR052076">
    <property type="entry name" value="TRP_cation_channel"/>
</dbReference>
<dbReference type="PANTHER" id="PTHR47143">
    <property type="entry name" value="TRANSIENT RECEPTOR POTENTIAL CATION CHANNEL PROTEIN PAINLESS"/>
    <property type="match status" value="1"/>
</dbReference>
<feature type="compositionally biased region" description="Basic and acidic residues" evidence="13">
    <location>
        <begin position="21"/>
        <end position="43"/>
    </location>
</feature>
<evidence type="ECO:0000256" key="3">
    <source>
        <dbReference type="ARBA" id="ARBA00022606"/>
    </source>
</evidence>
<feature type="transmembrane region" description="Helical" evidence="14">
    <location>
        <begin position="870"/>
        <end position="892"/>
    </location>
</feature>
<dbReference type="AlphaFoldDB" id="A0A9P0FU18"/>
<evidence type="ECO:0000256" key="8">
    <source>
        <dbReference type="ARBA" id="ARBA00023065"/>
    </source>
</evidence>
<dbReference type="Proteomes" id="UP001154114">
    <property type="component" value="Chromosome 23"/>
</dbReference>
<dbReference type="GO" id="GO:0034703">
    <property type="term" value="C:cation channel complex"/>
    <property type="evidence" value="ECO:0007669"/>
    <property type="project" value="UniProtKB-ARBA"/>
</dbReference>
<dbReference type="SUPFAM" id="SSF48403">
    <property type="entry name" value="Ankyrin repeat"/>
    <property type="match status" value="2"/>
</dbReference>
<dbReference type="InterPro" id="IPR005821">
    <property type="entry name" value="Ion_trans_dom"/>
</dbReference>
<keyword evidence="5" id="KW-0677">Repeat</keyword>
<feature type="transmembrane region" description="Helical" evidence="14">
    <location>
        <begin position="730"/>
        <end position="754"/>
    </location>
</feature>
<keyword evidence="8" id="KW-0406">Ion transport</keyword>
<feature type="repeat" description="ANK" evidence="12">
    <location>
        <begin position="421"/>
        <end position="442"/>
    </location>
</feature>
<evidence type="ECO:0000256" key="7">
    <source>
        <dbReference type="ARBA" id="ARBA00023043"/>
    </source>
</evidence>
<dbReference type="InterPro" id="IPR002110">
    <property type="entry name" value="Ankyrin_rpt"/>
</dbReference>
<evidence type="ECO:0000256" key="9">
    <source>
        <dbReference type="ARBA" id="ARBA00023136"/>
    </source>
</evidence>
<dbReference type="PRINTS" id="PR01415">
    <property type="entry name" value="ANKYRIN"/>
</dbReference>
<evidence type="ECO:0000256" key="2">
    <source>
        <dbReference type="ARBA" id="ARBA00022448"/>
    </source>
</evidence>
<dbReference type="Pfam" id="PF12796">
    <property type="entry name" value="Ank_2"/>
    <property type="match status" value="5"/>
</dbReference>
<dbReference type="InterPro" id="IPR036770">
    <property type="entry name" value="Ankyrin_rpt-contain_sf"/>
</dbReference>
<feature type="repeat" description="ANK" evidence="12">
    <location>
        <begin position="528"/>
        <end position="560"/>
    </location>
</feature>
<evidence type="ECO:0000256" key="5">
    <source>
        <dbReference type="ARBA" id="ARBA00022737"/>
    </source>
</evidence>
<feature type="repeat" description="ANK" evidence="12">
    <location>
        <begin position="600"/>
        <end position="632"/>
    </location>
</feature>
<evidence type="ECO:0000313" key="16">
    <source>
        <dbReference type="EMBL" id="CAH0597150.1"/>
    </source>
</evidence>
<dbReference type="Pfam" id="PF00520">
    <property type="entry name" value="Ion_trans"/>
    <property type="match status" value="1"/>
</dbReference>
<dbReference type="Pfam" id="PF00023">
    <property type="entry name" value="Ank"/>
    <property type="match status" value="1"/>
</dbReference>
<dbReference type="PANTHER" id="PTHR47143:SF1">
    <property type="entry name" value="ION_TRANS DOMAIN-CONTAINING PROTEIN"/>
    <property type="match status" value="1"/>
</dbReference>
<feature type="domain" description="Ion transport" evidence="15">
    <location>
        <begin position="738"/>
        <end position="973"/>
    </location>
</feature>
<keyword evidence="4 14" id="KW-0812">Transmembrane</keyword>
<evidence type="ECO:0000256" key="1">
    <source>
        <dbReference type="ARBA" id="ARBA00004141"/>
    </source>
</evidence>
<reference evidence="16" key="1">
    <citation type="submission" date="2021-12" db="EMBL/GenBank/DDBJ databases">
        <authorList>
            <person name="King R."/>
        </authorList>
    </citation>
    <scope>NUCLEOTIDE SEQUENCE</scope>
</reference>
<feature type="transmembrane region" description="Helical" evidence="14">
    <location>
        <begin position="830"/>
        <end position="850"/>
    </location>
</feature>
<dbReference type="Gene3D" id="1.10.287.70">
    <property type="match status" value="1"/>
</dbReference>
<evidence type="ECO:0000256" key="14">
    <source>
        <dbReference type="SAM" id="Phobius"/>
    </source>
</evidence>
<gene>
    <name evidence="16" type="ORF">CINC_LOCUS7616</name>
</gene>
<feature type="repeat" description="ANK" evidence="12">
    <location>
        <begin position="237"/>
        <end position="269"/>
    </location>
</feature>
<evidence type="ECO:0000313" key="17">
    <source>
        <dbReference type="Proteomes" id="UP001154114"/>
    </source>
</evidence>
<evidence type="ECO:0000256" key="6">
    <source>
        <dbReference type="ARBA" id="ARBA00022989"/>
    </source>
</evidence>
<dbReference type="EMBL" id="LR824026">
    <property type="protein sequence ID" value="CAH0597150.1"/>
    <property type="molecule type" value="Genomic_DNA"/>
</dbReference>
<accession>A0A9P0FU18</accession>
<keyword evidence="17" id="KW-1185">Reference proteome</keyword>
<dbReference type="Gene3D" id="1.25.40.20">
    <property type="entry name" value="Ankyrin repeat-containing domain"/>
    <property type="match status" value="5"/>
</dbReference>
<feature type="repeat" description="ANK" evidence="12">
    <location>
        <begin position="314"/>
        <end position="346"/>
    </location>
</feature>
<proteinExistence type="predicted"/>
<feature type="repeat" description="ANK" evidence="12">
    <location>
        <begin position="147"/>
        <end position="168"/>
    </location>
</feature>
<dbReference type="OrthoDB" id="5402602at2759"/>
<evidence type="ECO:0000256" key="11">
    <source>
        <dbReference type="ARBA" id="ARBA00023303"/>
    </source>
</evidence>
<evidence type="ECO:0000256" key="12">
    <source>
        <dbReference type="PROSITE-ProRule" id="PRU00023"/>
    </source>
</evidence>
<feature type="region of interest" description="Disordered" evidence="13">
    <location>
        <begin position="1"/>
        <end position="43"/>
    </location>
</feature>
<keyword evidence="9 14" id="KW-0472">Membrane</keyword>
<evidence type="ECO:0000256" key="10">
    <source>
        <dbReference type="ARBA" id="ARBA00023180"/>
    </source>
</evidence>
<name>A0A9P0FU18_CHRIL</name>
<organism evidence="16 17">
    <name type="scientific">Chrysodeixis includens</name>
    <name type="common">Soybean looper</name>
    <name type="synonym">Pseudoplusia includens</name>
    <dbReference type="NCBI Taxonomy" id="689277"/>
    <lineage>
        <taxon>Eukaryota</taxon>
        <taxon>Metazoa</taxon>
        <taxon>Ecdysozoa</taxon>
        <taxon>Arthropoda</taxon>
        <taxon>Hexapoda</taxon>
        <taxon>Insecta</taxon>
        <taxon>Pterygota</taxon>
        <taxon>Neoptera</taxon>
        <taxon>Endopterygota</taxon>
        <taxon>Lepidoptera</taxon>
        <taxon>Glossata</taxon>
        <taxon>Ditrysia</taxon>
        <taxon>Noctuoidea</taxon>
        <taxon>Noctuidae</taxon>
        <taxon>Plusiinae</taxon>
        <taxon>Chrysodeixis</taxon>
    </lineage>
</organism>
<evidence type="ECO:0000256" key="4">
    <source>
        <dbReference type="ARBA" id="ARBA00022692"/>
    </source>
</evidence>
<evidence type="ECO:0000256" key="13">
    <source>
        <dbReference type="SAM" id="MobiDB-lite"/>
    </source>
</evidence>
<feature type="transmembrane region" description="Helical" evidence="14">
    <location>
        <begin position="942"/>
        <end position="967"/>
    </location>
</feature>
<keyword evidence="11" id="KW-0407">Ion channel</keyword>